<sequence>MQLEIPPPTSPKLPGILRLPPEVMIKILVLLNVNSLLRLSRTCLVMDAMTDDDRLWKPYIGRGVSDETSWSKIERAAITLQVSYR</sequence>
<dbReference type="Proteomes" id="UP000268093">
    <property type="component" value="Unassembled WGS sequence"/>
</dbReference>
<accession>A0A433DM15</accession>
<keyword evidence="2" id="KW-1185">Reference proteome</keyword>
<reference evidence="1 2" key="1">
    <citation type="journal article" date="2018" name="New Phytol.">
        <title>Phylogenomics of Endogonaceae and evolution of mycorrhizas within Mucoromycota.</title>
        <authorList>
            <person name="Chang Y."/>
            <person name="Desiro A."/>
            <person name="Na H."/>
            <person name="Sandor L."/>
            <person name="Lipzen A."/>
            <person name="Clum A."/>
            <person name="Barry K."/>
            <person name="Grigoriev I.V."/>
            <person name="Martin F.M."/>
            <person name="Stajich J.E."/>
            <person name="Smith M.E."/>
            <person name="Bonito G."/>
            <person name="Spatafora J.W."/>
        </authorList>
    </citation>
    <scope>NUCLEOTIDE SEQUENCE [LARGE SCALE GENOMIC DNA]</scope>
    <source>
        <strain evidence="1 2">GMNB39</strain>
    </source>
</reference>
<dbReference type="EMBL" id="RBNI01000362">
    <property type="protein sequence ID" value="RUP51892.1"/>
    <property type="molecule type" value="Genomic_DNA"/>
</dbReference>
<comment type="caution">
    <text evidence="1">The sequence shown here is derived from an EMBL/GenBank/DDBJ whole genome shotgun (WGS) entry which is preliminary data.</text>
</comment>
<gene>
    <name evidence="1" type="ORF">BC936DRAFT_144868</name>
</gene>
<evidence type="ECO:0000313" key="1">
    <source>
        <dbReference type="EMBL" id="RUP51892.1"/>
    </source>
</evidence>
<proteinExistence type="predicted"/>
<protein>
    <submittedName>
        <fullName evidence="1">Uncharacterized protein</fullName>
    </submittedName>
</protein>
<name>A0A433DM15_9FUNG</name>
<evidence type="ECO:0000313" key="2">
    <source>
        <dbReference type="Proteomes" id="UP000268093"/>
    </source>
</evidence>
<dbReference type="SUPFAM" id="SSF81383">
    <property type="entry name" value="F-box domain"/>
    <property type="match status" value="1"/>
</dbReference>
<dbReference type="PROSITE" id="PS50181">
    <property type="entry name" value="FBOX"/>
    <property type="match status" value="1"/>
</dbReference>
<dbReference type="Gene3D" id="1.20.1280.50">
    <property type="match status" value="1"/>
</dbReference>
<dbReference type="InterPro" id="IPR001810">
    <property type="entry name" value="F-box_dom"/>
</dbReference>
<dbReference type="InterPro" id="IPR036047">
    <property type="entry name" value="F-box-like_dom_sf"/>
</dbReference>
<organism evidence="1 2">
    <name type="scientific">Jimgerdemannia flammicorona</name>
    <dbReference type="NCBI Taxonomy" id="994334"/>
    <lineage>
        <taxon>Eukaryota</taxon>
        <taxon>Fungi</taxon>
        <taxon>Fungi incertae sedis</taxon>
        <taxon>Mucoromycota</taxon>
        <taxon>Mucoromycotina</taxon>
        <taxon>Endogonomycetes</taxon>
        <taxon>Endogonales</taxon>
        <taxon>Endogonaceae</taxon>
        <taxon>Jimgerdemannia</taxon>
    </lineage>
</organism>
<dbReference type="AlphaFoldDB" id="A0A433DM15"/>
<dbReference type="Pfam" id="PF12937">
    <property type="entry name" value="F-box-like"/>
    <property type="match status" value="1"/>
</dbReference>